<dbReference type="PANTHER" id="PTHR45786">
    <property type="entry name" value="DNA BINDING PROTEIN-LIKE"/>
    <property type="match status" value="1"/>
</dbReference>
<name>A0A292Q7V7_9PEZI</name>
<sequence>GPLQPEPGSIPAFAQLYFYDPQYAADLRQSTHPRLDSSVLLALTNELHQVNPYIHIYKTAKEQLDSIEDSGVEAQVVLNPQLRLVMETGADKRRENLPASNEIAAIIPNEYGEPGFRDIVLAKRLANSGSAFSTINPNHASYMALHYVLLFSQGDLGWHWSLEIQD</sequence>
<evidence type="ECO:0000313" key="1">
    <source>
        <dbReference type="EMBL" id="CUS15161.1"/>
    </source>
</evidence>
<dbReference type="PANTHER" id="PTHR45786:SF74">
    <property type="entry name" value="ATP-DEPENDENT DNA HELICASE"/>
    <property type="match status" value="1"/>
</dbReference>
<dbReference type="EMBL" id="LN890950">
    <property type="protein sequence ID" value="CUS15161.1"/>
    <property type="molecule type" value="Genomic_DNA"/>
</dbReference>
<proteinExistence type="predicted"/>
<evidence type="ECO:0008006" key="3">
    <source>
        <dbReference type="Google" id="ProtNLM"/>
    </source>
</evidence>
<organism evidence="1 2">
    <name type="scientific">Tuber aestivum</name>
    <name type="common">summer truffle</name>
    <dbReference type="NCBI Taxonomy" id="59557"/>
    <lineage>
        <taxon>Eukaryota</taxon>
        <taxon>Fungi</taxon>
        <taxon>Dikarya</taxon>
        <taxon>Ascomycota</taxon>
        <taxon>Pezizomycotina</taxon>
        <taxon>Pezizomycetes</taxon>
        <taxon>Pezizales</taxon>
        <taxon>Tuberaceae</taxon>
        <taxon>Tuber</taxon>
    </lineage>
</organism>
<protein>
    <recommendedName>
        <fullName evidence="3">Helitron helicase-like domain-containing protein</fullName>
    </recommendedName>
</protein>
<evidence type="ECO:0000313" key="2">
    <source>
        <dbReference type="Proteomes" id="UP001412239"/>
    </source>
</evidence>
<gene>
    <name evidence="1" type="ORF">GSTUAT00000781001</name>
</gene>
<feature type="non-terminal residue" evidence="1">
    <location>
        <position position="1"/>
    </location>
</feature>
<dbReference type="AlphaFoldDB" id="A0A292Q7V7"/>
<keyword evidence="2" id="KW-1185">Reference proteome</keyword>
<reference evidence="1" key="1">
    <citation type="submission" date="2015-10" db="EMBL/GenBank/DDBJ databases">
        <authorList>
            <person name="Regsiter A."/>
            <person name="william w."/>
        </authorList>
    </citation>
    <scope>NUCLEOTIDE SEQUENCE</scope>
    <source>
        <strain evidence="1">Montdore</strain>
    </source>
</reference>
<dbReference type="Proteomes" id="UP001412239">
    <property type="component" value="Unassembled WGS sequence"/>
</dbReference>
<accession>A0A292Q7V7</accession>
<feature type="non-terminal residue" evidence="1">
    <location>
        <position position="166"/>
    </location>
</feature>